<comment type="caution">
    <text evidence="2">The sequence shown here is derived from an EMBL/GenBank/DDBJ whole genome shotgun (WGS) entry which is preliminary data.</text>
</comment>
<dbReference type="InterPro" id="IPR001466">
    <property type="entry name" value="Beta-lactam-related"/>
</dbReference>
<dbReference type="PANTHER" id="PTHR43283:SF7">
    <property type="entry name" value="BETA-LACTAMASE-RELATED DOMAIN-CONTAINING PROTEIN"/>
    <property type="match status" value="1"/>
</dbReference>
<reference evidence="2 3" key="1">
    <citation type="submission" date="2021-07" db="EMBL/GenBank/DDBJ databases">
        <title>Alteriqipengyuania abyssalis NZ-12B nov, sp.nov isolated from deep sea sponge in pacific ocean.</title>
        <authorList>
            <person name="Tareen S."/>
            <person name="Wink J."/>
        </authorList>
    </citation>
    <scope>NUCLEOTIDE SEQUENCE [LARGE SCALE GENOMIC DNA]</scope>
    <source>
        <strain evidence="2 3">NZ-12B</strain>
    </source>
</reference>
<gene>
    <name evidence="2" type="ORF">KYN89_09710</name>
</gene>
<proteinExistence type="predicted"/>
<feature type="domain" description="Beta-lactamase-related" evidence="1">
    <location>
        <begin position="35"/>
        <end position="324"/>
    </location>
</feature>
<name>A0ABS7PHK9_9SPHN</name>
<dbReference type="InterPro" id="IPR050789">
    <property type="entry name" value="Diverse_Enzym_Activities"/>
</dbReference>
<dbReference type="PANTHER" id="PTHR43283">
    <property type="entry name" value="BETA-LACTAMASE-RELATED"/>
    <property type="match status" value="1"/>
</dbReference>
<evidence type="ECO:0000313" key="3">
    <source>
        <dbReference type="Proteomes" id="UP000759298"/>
    </source>
</evidence>
<dbReference type="Proteomes" id="UP000759298">
    <property type="component" value="Unassembled WGS sequence"/>
</dbReference>
<dbReference type="SUPFAM" id="SSF56601">
    <property type="entry name" value="beta-lactamase/transpeptidase-like"/>
    <property type="match status" value="1"/>
</dbReference>
<dbReference type="InterPro" id="IPR012338">
    <property type="entry name" value="Beta-lactam/transpept-like"/>
</dbReference>
<evidence type="ECO:0000259" key="1">
    <source>
        <dbReference type="Pfam" id="PF00144"/>
    </source>
</evidence>
<dbReference type="Gene3D" id="3.40.710.10">
    <property type="entry name" value="DD-peptidase/beta-lactamase superfamily"/>
    <property type="match status" value="1"/>
</dbReference>
<accession>A0ABS7PHK9</accession>
<dbReference type="Pfam" id="PF00144">
    <property type="entry name" value="Beta-lactamase"/>
    <property type="match status" value="1"/>
</dbReference>
<sequence>MLCFLTPGALLAQPAPDFSAAFDAARTDDFAGITSVVVMQDGEIVAERYFDDGGADALRNTRSATKTVTGMLAGIAAGDGRLARDTRIRSLLPDYAPANPDPRKEQVTVEDLLTMSSIAECNDSNPYSRGNEERMYLIEDWVGFYLDLPVKGFAAWETRPEDSLYGRAFSYCTAGTVTLGAVVENATGQQLEDFAQERLFGPLGVESAAWQFSPLGLAMGGGGLELTSRTLGKLGQLFLDQGRVGERQIMPRDWIESSMTPQVAIDDGRGYEYGYLLWIQPFTLGDRTVHARLMNGNGGNKVIIQPETRSVTVITATNYGQRDAHAKSERLYQDYILPELLRRLSARK</sequence>
<evidence type="ECO:0000313" key="2">
    <source>
        <dbReference type="EMBL" id="MBY8337327.1"/>
    </source>
</evidence>
<keyword evidence="3" id="KW-1185">Reference proteome</keyword>
<protein>
    <submittedName>
        <fullName evidence="2">Beta-lactamase family protein</fullName>
    </submittedName>
</protein>
<organism evidence="2 3">
    <name type="scientific">Alteriqipengyuania abyssalis</name>
    <dbReference type="NCBI Taxonomy" id="2860200"/>
    <lineage>
        <taxon>Bacteria</taxon>
        <taxon>Pseudomonadati</taxon>
        <taxon>Pseudomonadota</taxon>
        <taxon>Alphaproteobacteria</taxon>
        <taxon>Sphingomonadales</taxon>
        <taxon>Erythrobacteraceae</taxon>
        <taxon>Alteriqipengyuania</taxon>
    </lineage>
</organism>
<dbReference type="EMBL" id="JAHWXP010000002">
    <property type="protein sequence ID" value="MBY8337327.1"/>
    <property type="molecule type" value="Genomic_DNA"/>
</dbReference>